<dbReference type="Proteomes" id="UP001176429">
    <property type="component" value="Unassembled WGS sequence"/>
</dbReference>
<gene>
    <name evidence="1" type="ORF">Q5H93_05040</name>
</gene>
<accession>A0ABT9B8Q0</accession>
<dbReference type="RefSeq" id="WP_305005406.1">
    <property type="nucleotide sequence ID" value="NZ_JAUQSY010000003.1"/>
</dbReference>
<dbReference type="SUPFAM" id="SSF101898">
    <property type="entry name" value="NHL repeat"/>
    <property type="match status" value="1"/>
</dbReference>
<name>A0ABT9B8Q0_9BACT</name>
<dbReference type="PANTHER" id="PTHR35580">
    <property type="entry name" value="CELL SURFACE GLYCOPROTEIN (S-LAYER PROTEIN)-LIKE PROTEIN"/>
    <property type="match status" value="1"/>
</dbReference>
<dbReference type="EMBL" id="JAUQSY010000003">
    <property type="protein sequence ID" value="MDO7874089.1"/>
    <property type="molecule type" value="Genomic_DNA"/>
</dbReference>
<sequence>MLLCCWLLALPARSQSPNWQWAAQSNGSGVGQLKSMAVDGAGNSYEVGFFTGAIQFGATSLVSQGRSDVFVAKLSPGGSWEWAVAAGSADSDNATGIVIDATGRIFVSGSFSSQARFGASVLTSQGDMDVFVAQISPLGKWQWATAAGGPGQDRASALAVGSAGDLVVGGRFTDTVAFGTSQLVSKGSSDAFVARLTRTGTWQWGIGAGGEENDEVSALAVNAAGDIYATGYFSNTVAFGSNLLTGQGMDDAFVAKLSSGGRWQWATAATATNTAYGKGLAADPAGGVFVTGSFWGMAQFGPTKLNSNASDDGFVAKLDDTGAWQWVAPLASDYLESIVGIALDKTGRIYIAGTFSRSIQGGAFRLSSRGQQDVFVGYISRQGNWLGLTAGGGSGTDETNAMALTPGGNVFVGGGFSKQAMFGATQLQSGTAATQVCVGRAAVGPQP</sequence>
<comment type="caution">
    <text evidence="1">The sequence shown here is derived from an EMBL/GenBank/DDBJ whole genome shotgun (WGS) entry which is preliminary data.</text>
</comment>
<reference evidence="1" key="1">
    <citation type="submission" date="2023-07" db="EMBL/GenBank/DDBJ databases">
        <authorList>
            <person name="Kim M.K."/>
        </authorList>
    </citation>
    <scope>NUCLEOTIDE SEQUENCE</scope>
    <source>
        <strain evidence="1">ASUV-10-1</strain>
    </source>
</reference>
<organism evidence="1 2">
    <name type="scientific">Hymenobacter aranciens</name>
    <dbReference type="NCBI Taxonomy" id="3063996"/>
    <lineage>
        <taxon>Bacteria</taxon>
        <taxon>Pseudomonadati</taxon>
        <taxon>Bacteroidota</taxon>
        <taxon>Cytophagia</taxon>
        <taxon>Cytophagales</taxon>
        <taxon>Hymenobacteraceae</taxon>
        <taxon>Hymenobacter</taxon>
    </lineage>
</organism>
<evidence type="ECO:0000313" key="2">
    <source>
        <dbReference type="Proteomes" id="UP001176429"/>
    </source>
</evidence>
<evidence type="ECO:0000313" key="1">
    <source>
        <dbReference type="EMBL" id="MDO7874089.1"/>
    </source>
</evidence>
<keyword evidence="2" id="KW-1185">Reference proteome</keyword>
<proteinExistence type="predicted"/>
<dbReference type="Gene3D" id="2.120.10.30">
    <property type="entry name" value="TolB, C-terminal domain"/>
    <property type="match status" value="1"/>
</dbReference>
<protein>
    <submittedName>
        <fullName evidence="1">Uncharacterized protein</fullName>
    </submittedName>
</protein>
<dbReference type="InterPro" id="IPR011042">
    <property type="entry name" value="6-blade_b-propeller_TolB-like"/>
</dbReference>
<dbReference type="PANTHER" id="PTHR35580:SF1">
    <property type="entry name" value="PHYTASE-LIKE DOMAIN-CONTAINING PROTEIN"/>
    <property type="match status" value="1"/>
</dbReference>
<dbReference type="InterPro" id="IPR052918">
    <property type="entry name" value="Motility_Chemotaxis_Reg"/>
</dbReference>